<evidence type="ECO:0000313" key="6">
    <source>
        <dbReference type="Proteomes" id="UP000183687"/>
    </source>
</evidence>
<dbReference type="GO" id="GO:0045892">
    <property type="term" value="P:negative regulation of DNA-templated transcription"/>
    <property type="evidence" value="ECO:0007669"/>
    <property type="project" value="TreeGrafter"/>
</dbReference>
<dbReference type="GO" id="GO:0003700">
    <property type="term" value="F:DNA-binding transcription factor activity"/>
    <property type="evidence" value="ECO:0007669"/>
    <property type="project" value="InterPro"/>
</dbReference>
<dbReference type="SMART" id="SM00866">
    <property type="entry name" value="UTRA"/>
    <property type="match status" value="1"/>
</dbReference>
<evidence type="ECO:0000256" key="1">
    <source>
        <dbReference type="ARBA" id="ARBA00023015"/>
    </source>
</evidence>
<dbReference type="RefSeq" id="WP_002562847.1">
    <property type="nucleotide sequence ID" value="NZ_CALJSN010000007.1"/>
</dbReference>
<dbReference type="SUPFAM" id="SSF46785">
    <property type="entry name" value="Winged helix' DNA-binding domain"/>
    <property type="match status" value="1"/>
</dbReference>
<dbReference type="EMBL" id="FNSH01000001">
    <property type="protein sequence ID" value="SEB74811.1"/>
    <property type="molecule type" value="Genomic_DNA"/>
</dbReference>
<gene>
    <name evidence="5" type="ORF">SAMN04489746_0996</name>
</gene>
<protein>
    <submittedName>
        <fullName evidence="5">DNA-binding transcriptional regulator, GntR family</fullName>
    </submittedName>
</protein>
<evidence type="ECO:0000256" key="2">
    <source>
        <dbReference type="ARBA" id="ARBA00023125"/>
    </source>
</evidence>
<dbReference type="Pfam" id="PF07702">
    <property type="entry name" value="UTRA"/>
    <property type="match status" value="1"/>
</dbReference>
<dbReference type="PROSITE" id="PS50949">
    <property type="entry name" value="HTH_GNTR"/>
    <property type="match status" value="1"/>
</dbReference>
<dbReference type="Gene3D" id="1.10.10.10">
    <property type="entry name" value="Winged helix-like DNA-binding domain superfamily/Winged helix DNA-binding domain"/>
    <property type="match status" value="1"/>
</dbReference>
<dbReference type="PRINTS" id="PR00035">
    <property type="entry name" value="HTHGNTR"/>
</dbReference>
<comment type="caution">
    <text evidence="5">The sequence shown here is derived from an EMBL/GenBank/DDBJ whole genome shotgun (WGS) entry which is preliminary data.</text>
</comment>
<dbReference type="InterPro" id="IPR050679">
    <property type="entry name" value="Bact_HTH_transcr_reg"/>
</dbReference>
<dbReference type="Gene3D" id="3.40.1410.10">
    <property type="entry name" value="Chorismate lyase-like"/>
    <property type="match status" value="1"/>
</dbReference>
<dbReference type="SUPFAM" id="SSF64288">
    <property type="entry name" value="Chorismate lyase-like"/>
    <property type="match status" value="1"/>
</dbReference>
<dbReference type="CDD" id="cd07377">
    <property type="entry name" value="WHTH_GntR"/>
    <property type="match status" value="1"/>
</dbReference>
<feature type="domain" description="HTH gntR-type" evidence="4">
    <location>
        <begin position="17"/>
        <end position="85"/>
    </location>
</feature>
<dbReference type="InterPro" id="IPR036388">
    <property type="entry name" value="WH-like_DNA-bd_sf"/>
</dbReference>
<keyword evidence="1" id="KW-0805">Transcription regulation</keyword>
<evidence type="ECO:0000259" key="4">
    <source>
        <dbReference type="PROSITE" id="PS50949"/>
    </source>
</evidence>
<dbReference type="PANTHER" id="PTHR44846:SF1">
    <property type="entry name" value="MANNOSYL-D-GLYCERATE TRANSPORT_METABOLISM SYSTEM REPRESSOR MNGR-RELATED"/>
    <property type="match status" value="1"/>
</dbReference>
<evidence type="ECO:0000256" key="3">
    <source>
        <dbReference type="ARBA" id="ARBA00023163"/>
    </source>
</evidence>
<dbReference type="InterPro" id="IPR036390">
    <property type="entry name" value="WH_DNA-bd_sf"/>
</dbReference>
<reference evidence="5 6" key="1">
    <citation type="submission" date="2016-10" db="EMBL/GenBank/DDBJ databases">
        <authorList>
            <person name="Varghese N."/>
            <person name="Submissions S."/>
        </authorList>
    </citation>
    <scope>NUCLEOTIDE SEQUENCE [LARGE SCALE GENOMIC DNA]</scope>
    <source>
        <strain evidence="5 6">DSM 20586</strain>
    </source>
</reference>
<dbReference type="Pfam" id="PF00392">
    <property type="entry name" value="GntR"/>
    <property type="match status" value="1"/>
</dbReference>
<sequence>MPSSSYGSKNNKTASKPALHLQLASALREKIYKREWVPGQRIPSENTLVKRYGISRGTVRKALSALIEEGLLKSIHGSGTFVEDHAISHPAGERPISFAQSLSQQGKQFVTVVQDKQLLNATLQVATQLHIPVDSPVMFIRRIRLVADEPIMCQEGFYPLKECPGLDTVDFTSESAFDAVQECSGRNVKTSHMRYVARVAGDEHGSYLGVDATAPVLLLEQTILLDDDTPVEWSYTWFKAGQEIVGIATQER</sequence>
<dbReference type="InterPro" id="IPR011663">
    <property type="entry name" value="UTRA"/>
</dbReference>
<keyword evidence="3" id="KW-0804">Transcription</keyword>
<dbReference type="Proteomes" id="UP000183687">
    <property type="component" value="Unassembled WGS sequence"/>
</dbReference>
<dbReference type="InterPro" id="IPR000524">
    <property type="entry name" value="Tscrpt_reg_HTH_GntR"/>
</dbReference>
<dbReference type="SMART" id="SM00345">
    <property type="entry name" value="HTH_GNTR"/>
    <property type="match status" value="1"/>
</dbReference>
<evidence type="ECO:0000313" key="5">
    <source>
        <dbReference type="EMBL" id="SEB74811.1"/>
    </source>
</evidence>
<proteinExistence type="predicted"/>
<organism evidence="5 6">
    <name type="scientific">Atopobium minutum</name>
    <dbReference type="NCBI Taxonomy" id="1381"/>
    <lineage>
        <taxon>Bacteria</taxon>
        <taxon>Bacillati</taxon>
        <taxon>Actinomycetota</taxon>
        <taxon>Coriobacteriia</taxon>
        <taxon>Coriobacteriales</taxon>
        <taxon>Atopobiaceae</taxon>
        <taxon>Atopobium</taxon>
    </lineage>
</organism>
<name>A0AB38A6W4_9ACTN</name>
<dbReference type="AlphaFoldDB" id="A0AB38A6W4"/>
<dbReference type="InterPro" id="IPR028978">
    <property type="entry name" value="Chorismate_lyase_/UTRA_dom_sf"/>
</dbReference>
<dbReference type="GO" id="GO:0003677">
    <property type="term" value="F:DNA binding"/>
    <property type="evidence" value="ECO:0007669"/>
    <property type="project" value="UniProtKB-KW"/>
</dbReference>
<dbReference type="PANTHER" id="PTHR44846">
    <property type="entry name" value="MANNOSYL-D-GLYCERATE TRANSPORT/METABOLISM SYSTEM REPRESSOR MNGR-RELATED"/>
    <property type="match status" value="1"/>
</dbReference>
<keyword evidence="2 5" id="KW-0238">DNA-binding</keyword>
<accession>A0AB38A6W4</accession>